<proteinExistence type="predicted"/>
<keyword evidence="2" id="KW-1185">Reference proteome</keyword>
<dbReference type="EMBL" id="JWIR02000083">
    <property type="protein sequence ID" value="KKB34495.1"/>
    <property type="molecule type" value="Genomic_DNA"/>
</dbReference>
<protein>
    <submittedName>
        <fullName evidence="1">Uncharacterized protein</fullName>
    </submittedName>
</protein>
<evidence type="ECO:0000313" key="2">
    <source>
        <dbReference type="Proteomes" id="UP000031563"/>
    </source>
</evidence>
<comment type="caution">
    <text evidence="1">The sequence shown here is derived from an EMBL/GenBank/DDBJ whole genome shotgun (WGS) entry which is preliminary data.</text>
</comment>
<sequence>MKPLRQRKKLFLGVKAMNDELFSFSFGQLYRHASYLL</sequence>
<gene>
    <name evidence="1" type="ORF">QY95_03846</name>
</gene>
<accession>A0A0F5HN75</accession>
<accession>A0A0F5HX45</accession>
<reference evidence="1" key="1">
    <citation type="submission" date="2015-02" db="EMBL/GenBank/DDBJ databases">
        <title>Genome Assembly of Bacillaceae bacterium MTCC 8252.</title>
        <authorList>
            <person name="Verma A."/>
            <person name="Khatri I."/>
            <person name="Mual P."/>
            <person name="Subramanian S."/>
            <person name="Krishnamurthi S."/>
        </authorList>
    </citation>
    <scope>NUCLEOTIDE SEQUENCE [LARGE SCALE GENOMIC DNA]</scope>
    <source>
        <strain evidence="1">MTCC 8252</strain>
    </source>
</reference>
<dbReference type="STRING" id="1221996.QY95_03846"/>
<dbReference type="AlphaFoldDB" id="A0A0F5HN75"/>
<evidence type="ECO:0000313" key="1">
    <source>
        <dbReference type="EMBL" id="KKB34495.1"/>
    </source>
</evidence>
<organism evidence="1 2">
    <name type="scientific">Bacillus thermotolerans</name>
    <name type="common">Quasibacillus thermotolerans</name>
    <dbReference type="NCBI Taxonomy" id="1221996"/>
    <lineage>
        <taxon>Bacteria</taxon>
        <taxon>Bacillati</taxon>
        <taxon>Bacillota</taxon>
        <taxon>Bacilli</taxon>
        <taxon>Bacillales</taxon>
        <taxon>Bacillaceae</taxon>
        <taxon>Bacillus</taxon>
    </lineage>
</organism>
<name>A0A0F5HN75_BACTR</name>
<dbReference type="Proteomes" id="UP000031563">
    <property type="component" value="Unassembled WGS sequence"/>
</dbReference>